<keyword evidence="1" id="KW-0472">Membrane</keyword>
<evidence type="ECO:0000313" key="3">
    <source>
        <dbReference type="Proteomes" id="UP000017118"/>
    </source>
</evidence>
<keyword evidence="1" id="KW-1133">Transmembrane helix</keyword>
<dbReference type="GeneID" id="55474724"/>
<dbReference type="Proteomes" id="UP000017118">
    <property type="component" value="Chromosome"/>
</dbReference>
<evidence type="ECO:0000313" key="2">
    <source>
        <dbReference type="EMBL" id="AGX43262.1"/>
    </source>
</evidence>
<name>U5MUX5_CLOSA</name>
<keyword evidence="3" id="KW-1185">Reference proteome</keyword>
<dbReference type="RefSeq" id="WP_022746413.1">
    <property type="nucleotide sequence ID" value="NC_022571.1"/>
</dbReference>
<keyword evidence="1" id="KW-0812">Transmembrane</keyword>
<dbReference type="HOGENOM" id="CLU_2768561_0_0_9"/>
<gene>
    <name evidence="2" type="ORF">CLSA_c22870</name>
</gene>
<reference evidence="2 3" key="1">
    <citation type="journal article" date="2013" name="Genome Announc.">
        <title>Complete Genome Sequence of the Solvent Producer Clostridium saccharobutylicum NCP262 (DSM 13864).</title>
        <authorList>
            <person name="Poehlein A."/>
            <person name="Hartwich K."/>
            <person name="Krabben P."/>
            <person name="Ehrenreich A."/>
            <person name="Liebl W."/>
            <person name="Durre P."/>
            <person name="Gottschalk G."/>
            <person name="Daniel R."/>
        </authorList>
    </citation>
    <scope>NUCLEOTIDE SEQUENCE [LARGE SCALE GENOMIC DNA]</scope>
    <source>
        <strain evidence="2">DSM 13864</strain>
    </source>
</reference>
<feature type="transmembrane region" description="Helical" evidence="1">
    <location>
        <begin position="33"/>
        <end position="63"/>
    </location>
</feature>
<sequence length="69" mass="7169">MLSIIFGIIIVGTMFGLISAVGAGEIMEGCLTGIIGIAVVIFISGLCFKIHPILGTIVLIIGLRQLGRN</sequence>
<dbReference type="PATRIC" id="fig|1345695.10.peg.2271"/>
<dbReference type="EMBL" id="CP006721">
    <property type="protein sequence ID" value="AGX43262.1"/>
    <property type="molecule type" value="Genomic_DNA"/>
</dbReference>
<protein>
    <submittedName>
        <fullName evidence="2">Uncharacterized protein</fullName>
    </submittedName>
</protein>
<dbReference type="AlphaFoldDB" id="U5MUX5"/>
<organism evidence="2 3">
    <name type="scientific">Clostridium saccharobutylicum DSM 13864</name>
    <dbReference type="NCBI Taxonomy" id="1345695"/>
    <lineage>
        <taxon>Bacteria</taxon>
        <taxon>Bacillati</taxon>
        <taxon>Bacillota</taxon>
        <taxon>Clostridia</taxon>
        <taxon>Eubacteriales</taxon>
        <taxon>Clostridiaceae</taxon>
        <taxon>Clostridium</taxon>
    </lineage>
</organism>
<accession>U5MUX5</accession>
<evidence type="ECO:0000256" key="1">
    <source>
        <dbReference type="SAM" id="Phobius"/>
    </source>
</evidence>
<proteinExistence type="predicted"/>
<dbReference type="KEGG" id="csb:CLSA_c22870"/>